<feature type="transmembrane region" description="Helical" evidence="9">
    <location>
        <begin position="20"/>
        <end position="43"/>
    </location>
</feature>
<dbReference type="Proteomes" id="UP000037043">
    <property type="component" value="Unassembled WGS sequence"/>
</dbReference>
<dbReference type="STRING" id="36844.SAMN04488501_12322"/>
<evidence type="ECO:0000256" key="6">
    <source>
        <dbReference type="ARBA" id="ARBA00022970"/>
    </source>
</evidence>
<dbReference type="InterPro" id="IPR000515">
    <property type="entry name" value="MetI-like"/>
</dbReference>
<dbReference type="PANTHER" id="PTHR30614">
    <property type="entry name" value="MEMBRANE COMPONENT OF AMINO ACID ABC TRANSPORTER"/>
    <property type="match status" value="1"/>
</dbReference>
<dbReference type="NCBIfam" id="TIGR01726">
    <property type="entry name" value="HEQRo_perm_3TM"/>
    <property type="match status" value="1"/>
</dbReference>
<comment type="similarity">
    <text evidence="2">Belongs to the binding-protein-dependent transport system permease family. HisMQ subfamily.</text>
</comment>
<evidence type="ECO:0000313" key="11">
    <source>
        <dbReference type="EMBL" id="KOA19046.1"/>
    </source>
</evidence>
<evidence type="ECO:0000259" key="10">
    <source>
        <dbReference type="PROSITE" id="PS50928"/>
    </source>
</evidence>
<dbReference type="InterPro" id="IPR043429">
    <property type="entry name" value="ArtM/GltK/GlnP/TcyL/YhdX-like"/>
</dbReference>
<dbReference type="PATRIC" id="fig|1121318.3.peg.2559"/>
<feature type="transmembrane region" description="Helical" evidence="9">
    <location>
        <begin position="199"/>
        <end position="221"/>
    </location>
</feature>
<evidence type="ECO:0000256" key="8">
    <source>
        <dbReference type="ARBA" id="ARBA00023136"/>
    </source>
</evidence>
<dbReference type="SUPFAM" id="SSF161098">
    <property type="entry name" value="MetI-like"/>
    <property type="match status" value="1"/>
</dbReference>
<protein>
    <submittedName>
        <fullName evidence="11">Arginine transport system permease protein ArtQ</fullName>
    </submittedName>
</protein>
<evidence type="ECO:0000256" key="7">
    <source>
        <dbReference type="ARBA" id="ARBA00022989"/>
    </source>
</evidence>
<dbReference type="FunFam" id="1.10.3720.10:FF:000033">
    <property type="entry name" value="Polar amino acid ABC transporter permease"/>
    <property type="match status" value="1"/>
</dbReference>
<dbReference type="EMBL" id="LHUR01000029">
    <property type="protein sequence ID" value="KOA19046.1"/>
    <property type="molecule type" value="Genomic_DNA"/>
</dbReference>
<dbReference type="PANTHER" id="PTHR30614:SF20">
    <property type="entry name" value="GLUTAMINE TRANSPORT SYSTEM PERMEASE PROTEIN GLNP"/>
    <property type="match status" value="1"/>
</dbReference>
<comment type="caution">
    <text evidence="11">The sequence shown here is derived from an EMBL/GenBank/DDBJ whole genome shotgun (WGS) entry which is preliminary data.</text>
</comment>
<keyword evidence="6" id="KW-0029">Amino-acid transport</keyword>
<dbReference type="AlphaFoldDB" id="A0A0L6Z7U8"/>
<dbReference type="GO" id="GO:0043190">
    <property type="term" value="C:ATP-binding cassette (ABC) transporter complex"/>
    <property type="evidence" value="ECO:0007669"/>
    <property type="project" value="InterPro"/>
</dbReference>
<keyword evidence="4" id="KW-1003">Cell membrane</keyword>
<reference evidence="12" key="1">
    <citation type="submission" date="2015-08" db="EMBL/GenBank/DDBJ databases">
        <title>Genome sequence of the strict anaerobe Clostridium homopropionicum LuHBu1 (DSM 5847T).</title>
        <authorList>
            <person name="Poehlein A."/>
            <person name="Beck M."/>
            <person name="Schiel-Bengelsdorf B."/>
            <person name="Bengelsdorf F.R."/>
            <person name="Daniel R."/>
            <person name="Duerre P."/>
        </authorList>
    </citation>
    <scope>NUCLEOTIDE SEQUENCE [LARGE SCALE GENOMIC DNA]</scope>
    <source>
        <strain evidence="12">DSM 5847</strain>
    </source>
</reference>
<keyword evidence="7 9" id="KW-1133">Transmembrane helix</keyword>
<evidence type="ECO:0000256" key="9">
    <source>
        <dbReference type="RuleBase" id="RU363032"/>
    </source>
</evidence>
<dbReference type="PROSITE" id="PS50928">
    <property type="entry name" value="ABC_TM1"/>
    <property type="match status" value="1"/>
</dbReference>
<evidence type="ECO:0000313" key="12">
    <source>
        <dbReference type="Proteomes" id="UP000037043"/>
    </source>
</evidence>
<evidence type="ECO:0000256" key="5">
    <source>
        <dbReference type="ARBA" id="ARBA00022692"/>
    </source>
</evidence>
<keyword evidence="12" id="KW-1185">Reference proteome</keyword>
<evidence type="ECO:0000256" key="1">
    <source>
        <dbReference type="ARBA" id="ARBA00004651"/>
    </source>
</evidence>
<keyword evidence="5 9" id="KW-0812">Transmembrane</keyword>
<gene>
    <name evidence="11" type="primary">artQ_2</name>
    <name evidence="11" type="ORF">CLHOM_25410</name>
</gene>
<accession>A0A0L6Z7U8</accession>
<dbReference type="Pfam" id="PF00528">
    <property type="entry name" value="BPD_transp_1"/>
    <property type="match status" value="1"/>
</dbReference>
<proteinExistence type="inferred from homology"/>
<evidence type="ECO:0000256" key="3">
    <source>
        <dbReference type="ARBA" id="ARBA00022448"/>
    </source>
</evidence>
<evidence type="ECO:0000256" key="2">
    <source>
        <dbReference type="ARBA" id="ARBA00010072"/>
    </source>
</evidence>
<keyword evidence="8 9" id="KW-0472">Membrane</keyword>
<keyword evidence="3 9" id="KW-0813">Transport</keyword>
<comment type="subcellular location">
    <subcellularLocation>
        <location evidence="1 9">Cell membrane</location>
        <topology evidence="1 9">Multi-pass membrane protein</topology>
    </subcellularLocation>
</comment>
<dbReference type="CDD" id="cd06261">
    <property type="entry name" value="TM_PBP2"/>
    <property type="match status" value="1"/>
</dbReference>
<dbReference type="GO" id="GO:0006865">
    <property type="term" value="P:amino acid transport"/>
    <property type="evidence" value="ECO:0007669"/>
    <property type="project" value="UniProtKB-KW"/>
</dbReference>
<feature type="domain" description="ABC transmembrane type-1" evidence="10">
    <location>
        <begin position="19"/>
        <end position="221"/>
    </location>
</feature>
<dbReference type="InterPro" id="IPR035906">
    <property type="entry name" value="MetI-like_sf"/>
</dbReference>
<feature type="transmembrane region" description="Helical" evidence="9">
    <location>
        <begin position="99"/>
        <end position="118"/>
    </location>
</feature>
<dbReference type="GO" id="GO:0022857">
    <property type="term" value="F:transmembrane transporter activity"/>
    <property type="evidence" value="ECO:0007669"/>
    <property type="project" value="InterPro"/>
</dbReference>
<organism evidence="11 12">
    <name type="scientific">Clostridium homopropionicum DSM 5847</name>
    <dbReference type="NCBI Taxonomy" id="1121318"/>
    <lineage>
        <taxon>Bacteria</taxon>
        <taxon>Bacillati</taxon>
        <taxon>Bacillota</taxon>
        <taxon>Clostridia</taxon>
        <taxon>Eubacteriales</taxon>
        <taxon>Clostridiaceae</taxon>
        <taxon>Clostridium</taxon>
    </lineage>
</organism>
<name>A0A0L6Z7U8_9CLOT</name>
<dbReference type="Gene3D" id="1.10.3720.10">
    <property type="entry name" value="MetI-like"/>
    <property type="match status" value="1"/>
</dbReference>
<feature type="transmembrane region" description="Helical" evidence="9">
    <location>
        <begin position="55"/>
        <end position="79"/>
    </location>
</feature>
<dbReference type="RefSeq" id="WP_082204428.1">
    <property type="nucleotide sequence ID" value="NZ_LHUR01000029.1"/>
</dbReference>
<dbReference type="InterPro" id="IPR010065">
    <property type="entry name" value="AA_ABC_transptr_permease_3TM"/>
</dbReference>
<evidence type="ECO:0000256" key="4">
    <source>
        <dbReference type="ARBA" id="ARBA00022475"/>
    </source>
</evidence>
<sequence>MLGISEFLSTYLGYFFEGTGITIALSFFTVLLGSVTGTLFALMKLSKSKVLKRIASVYIEIVRGTPLIVQVFILYYGVAQLIQNSGYTMPQIQVFGNDLVSFVSIVIAMTINSTAYIAEIIRGGIESIDKGQMEAARSLGLTHKMSMRFVIIPQAIKNILPALGNEFITVIKESAIVSVVGIRELMFSASVVQGTTYKIFTPLITAAAIYFVLTFSLSKLLGVVERRMKVSD</sequence>